<feature type="domain" description="NUP160 middle TPR" evidence="8">
    <location>
        <begin position="1021"/>
        <end position="1102"/>
    </location>
</feature>
<evidence type="ECO:0000259" key="8">
    <source>
        <dbReference type="Pfam" id="PF23354"/>
    </source>
</evidence>
<evidence type="ECO:0000313" key="9">
    <source>
        <dbReference type="EMBL" id="KAJ2897877.1"/>
    </source>
</evidence>
<comment type="subcellular location">
    <subcellularLocation>
        <location evidence="1">Nucleus</location>
    </subcellularLocation>
</comment>
<evidence type="ECO:0000256" key="1">
    <source>
        <dbReference type="ARBA" id="ARBA00004123"/>
    </source>
</evidence>
<dbReference type="GO" id="GO:0005643">
    <property type="term" value="C:nuclear pore"/>
    <property type="evidence" value="ECO:0007669"/>
    <property type="project" value="TreeGrafter"/>
</dbReference>
<feature type="compositionally biased region" description="Acidic residues" evidence="4">
    <location>
        <begin position="1148"/>
        <end position="1162"/>
    </location>
</feature>
<protein>
    <submittedName>
        <fullName evidence="9">DNA repair protein rad51</fullName>
    </submittedName>
</protein>
<evidence type="ECO:0000256" key="4">
    <source>
        <dbReference type="SAM" id="MobiDB-lite"/>
    </source>
</evidence>
<dbReference type="EMBL" id="JAKWBI020000253">
    <property type="protein sequence ID" value="KAJ2897877.1"/>
    <property type="molecule type" value="Genomic_DNA"/>
</dbReference>
<dbReference type="Pfam" id="PF11715">
    <property type="entry name" value="Beta-prop_Nup120_160"/>
    <property type="match status" value="1"/>
</dbReference>
<accession>A0AAD5RM75</accession>
<feature type="domain" description="Nucleoporin Nup120/160 beta-propeller" evidence="5">
    <location>
        <begin position="79"/>
        <end position="578"/>
    </location>
</feature>
<evidence type="ECO:0000313" key="10">
    <source>
        <dbReference type="Proteomes" id="UP001201980"/>
    </source>
</evidence>
<feature type="region of interest" description="Disordered" evidence="4">
    <location>
        <begin position="1148"/>
        <end position="1177"/>
    </location>
</feature>
<feature type="domain" description="Nucleoporin Nup120 helical" evidence="6">
    <location>
        <begin position="621"/>
        <end position="752"/>
    </location>
</feature>
<dbReference type="Pfam" id="PF23300">
    <property type="entry name" value="HEAT_Nup120"/>
    <property type="match status" value="1"/>
</dbReference>
<keyword evidence="2" id="KW-0813">Transport</keyword>
<reference evidence="9" key="1">
    <citation type="submission" date="2022-07" db="EMBL/GenBank/DDBJ databases">
        <title>Draft genome sequence of Zalerion maritima ATCC 34329, a (micro)plastics degrading marine fungus.</title>
        <authorList>
            <person name="Paco A."/>
            <person name="Goncalves M.F.M."/>
            <person name="Rocha-Santos T.A.P."/>
            <person name="Alves A."/>
        </authorList>
    </citation>
    <scope>NUCLEOTIDE SEQUENCE</scope>
    <source>
        <strain evidence="9">ATCC 34329</strain>
    </source>
</reference>
<dbReference type="InterPro" id="IPR056548">
    <property type="entry name" value="HEAT_Nup120"/>
</dbReference>
<evidence type="ECO:0000259" key="6">
    <source>
        <dbReference type="Pfam" id="PF21486"/>
    </source>
</evidence>
<dbReference type="InterPro" id="IPR056535">
    <property type="entry name" value="TPR_NUP160_M"/>
</dbReference>
<keyword evidence="10" id="KW-1185">Reference proteome</keyword>
<dbReference type="Pfam" id="PF23354">
    <property type="entry name" value="TPR_NUP160_120_M"/>
    <property type="match status" value="1"/>
</dbReference>
<sequence>MASRRPNYLFKETRLNLEPGSPASIVNVRLPKTSTNGRNGLHSGPTSLAGTSTEDETFSQSYLASASKIYRRRYHNSPRSFLWRVLQDGTVLSLRAVDVSRQEKLFDAPLTLHLQFPSRIRSNCIAFADPKFHDALAVFVLDENKYLYSLMLRPECFRRRAATERGLGSDACKVYLSSAFSFKHPHRLVALTDELVVAALHDGGILKFERTKAHEGPGNLWKESHFNASSWLHGVRSMLPFKGGHTIRHGKINMEMAAAASMVTADFDHAGQSYLLSVCLDHRLRIWNLENGAVLDCRDLLNAHRDPKEEVGKWTVDPSQPNLIRVISEGPGSTVCLTYSPVGAGEFKFWRILSEGQNNIRVEDMFEDAQLQPPPPSNDIWTLADFALNLTSQGYYIWTLWKNNMSYRVQRIHVRPGANVRIESDDVVDVFTDAAVEPAETSNTCEPTDPTEKWLNLILYPGRFTRATLETALSIYERGLGGVVDSFRSNKGIAGHICSALSQTVHMDRNVEGGTNYEQYRRATETQWMRFYRLVLELDKQRGEALGLVHDPHNDLHSGLVWVVCTDIVSVVRECTHMDSVYHSLSTPPLGLEDVSNLVATGLNFVDGFSDSMMQICNSVLKAELFEESTKTDMERLQFFSDKAGFWRQLSDEDCVQATDALGGNFHKVTSDVYQQLFDLASAAEESRRRNVLYPLTEFGRKVVIRATQDTGEIWRRIFFSQLILLVHMEFEFDSEDDALHQRIDVGAIYKAIIDLLKRQELVSWLGRTEIAVPVSRLERQRGDSGPNSPAVTRNAKEETQTITALEGSVGHLLGLVDTKMDAPFANSVTDVVTNLLASDSDIELVPALIQCSLLKRERADLALELQPFSGSEPFATYVQGRVFLALKDYETAGRYFAKAAVGMAVTPPGERHSSGLLNDLDWSLLHSGLAHYYMHIVSLFDSQKAHSHVLTFSRLALQFNPQPRERVELLSRIFASATSISHFETAHNALVQMSMPGFSSPLSKEKPPAIAGHDGPLLLSSLRRLVTVMCSHQAAQELISLPFVGLTSHVDAELAARTRQTSGQEGGTPYHDILYSFRIRQGDYRGAASVLYDRICKLKRNESDRMPSPEVTGDVLDTNVTRLYLMLINTLACVGDGESGWIMAEQDVDDDDDDDDDEEEEANGRGSRGGGGVTVPASANTSFSTAAVGGGSLASAKSVSFAEGGKPAAKQSCARKRKVLTLADIRRQYQDELDRIAAIQNNQFGLELGQGGDIDMDVL</sequence>
<dbReference type="GO" id="GO:0017056">
    <property type="term" value="F:structural constituent of nuclear pore"/>
    <property type="evidence" value="ECO:0007669"/>
    <property type="project" value="TreeGrafter"/>
</dbReference>
<keyword evidence="3" id="KW-0539">Nucleus</keyword>
<dbReference type="AlphaFoldDB" id="A0AAD5RM75"/>
<dbReference type="InterPro" id="IPR059141">
    <property type="entry name" value="Beta-prop_Nup120_160"/>
</dbReference>
<name>A0AAD5RM75_9PEZI</name>
<dbReference type="Pfam" id="PF21486">
    <property type="entry name" value="NUP120_helical"/>
    <property type="match status" value="1"/>
</dbReference>
<dbReference type="PANTHER" id="PTHR21286">
    <property type="entry name" value="NUCLEAR PORE COMPLEX PROTEIN NUP160"/>
    <property type="match status" value="1"/>
</dbReference>
<dbReference type="InterPro" id="IPR048884">
    <property type="entry name" value="Nup120_helical"/>
</dbReference>
<gene>
    <name evidence="9" type="ORF">MKZ38_004336</name>
</gene>
<dbReference type="InterPro" id="IPR021717">
    <property type="entry name" value="Nucleoporin_Nup160"/>
</dbReference>
<evidence type="ECO:0000259" key="7">
    <source>
        <dbReference type="Pfam" id="PF23300"/>
    </source>
</evidence>
<evidence type="ECO:0000259" key="5">
    <source>
        <dbReference type="Pfam" id="PF11715"/>
    </source>
</evidence>
<dbReference type="Proteomes" id="UP001201980">
    <property type="component" value="Unassembled WGS sequence"/>
</dbReference>
<feature type="region of interest" description="Disordered" evidence="4">
    <location>
        <begin position="31"/>
        <end position="53"/>
    </location>
</feature>
<comment type="caution">
    <text evidence="9">The sequence shown here is derived from an EMBL/GenBank/DDBJ whole genome shotgun (WGS) entry which is preliminary data.</text>
</comment>
<evidence type="ECO:0000256" key="3">
    <source>
        <dbReference type="ARBA" id="ARBA00023242"/>
    </source>
</evidence>
<organism evidence="9 10">
    <name type="scientific">Zalerion maritima</name>
    <dbReference type="NCBI Taxonomy" id="339359"/>
    <lineage>
        <taxon>Eukaryota</taxon>
        <taxon>Fungi</taxon>
        <taxon>Dikarya</taxon>
        <taxon>Ascomycota</taxon>
        <taxon>Pezizomycotina</taxon>
        <taxon>Sordariomycetes</taxon>
        <taxon>Lulworthiomycetidae</taxon>
        <taxon>Lulworthiales</taxon>
        <taxon>Lulworthiaceae</taxon>
        <taxon>Zalerion</taxon>
    </lineage>
</organism>
<proteinExistence type="predicted"/>
<evidence type="ECO:0000256" key="2">
    <source>
        <dbReference type="ARBA" id="ARBA00022448"/>
    </source>
</evidence>
<feature type="compositionally biased region" description="Polar residues" evidence="4">
    <location>
        <begin position="32"/>
        <end position="53"/>
    </location>
</feature>
<dbReference type="PANTHER" id="PTHR21286:SF0">
    <property type="entry name" value="NUCLEAR PORE COMPLEX PROTEIN NUP160"/>
    <property type="match status" value="1"/>
</dbReference>
<feature type="domain" description="Nucleoporin nup120-like HEAT repeat" evidence="7">
    <location>
        <begin position="850"/>
        <end position="995"/>
    </location>
</feature>